<comment type="similarity">
    <text evidence="2 7">Belongs to the FlgA family.</text>
</comment>
<dbReference type="HOGENOM" id="CLU_070510_4_1_6"/>
<dbReference type="EMBL" id="CP000453">
    <property type="protein sequence ID" value="ABI56244.1"/>
    <property type="molecule type" value="Genomic_DNA"/>
</dbReference>
<proteinExistence type="inferred from homology"/>
<dbReference type="NCBIfam" id="TIGR03170">
    <property type="entry name" value="flgA_cterm"/>
    <property type="match status" value="1"/>
</dbReference>
<dbReference type="InterPro" id="IPR013974">
    <property type="entry name" value="SAF"/>
</dbReference>
<evidence type="ECO:0000313" key="9">
    <source>
        <dbReference type="EMBL" id="ABI56244.1"/>
    </source>
</evidence>
<dbReference type="CDD" id="cd11614">
    <property type="entry name" value="SAF_CpaB_FlgA_like"/>
    <property type="match status" value="1"/>
</dbReference>
<evidence type="ECO:0000313" key="10">
    <source>
        <dbReference type="Proteomes" id="UP000001962"/>
    </source>
</evidence>
<dbReference type="Pfam" id="PF17656">
    <property type="entry name" value="ChapFlgA_N"/>
    <property type="match status" value="1"/>
</dbReference>
<dbReference type="InterPro" id="IPR017585">
    <property type="entry name" value="SAF_FlgA"/>
</dbReference>
<organism evidence="9 10">
    <name type="scientific">Alkalilimnicola ehrlichii (strain ATCC BAA-1101 / DSM 17681 / MLHE-1)</name>
    <dbReference type="NCBI Taxonomy" id="187272"/>
    <lineage>
        <taxon>Bacteria</taxon>
        <taxon>Pseudomonadati</taxon>
        <taxon>Pseudomonadota</taxon>
        <taxon>Gammaproteobacteria</taxon>
        <taxon>Chromatiales</taxon>
        <taxon>Ectothiorhodospiraceae</taxon>
        <taxon>Alkalilimnicola</taxon>
    </lineage>
</organism>
<keyword evidence="9" id="KW-0966">Cell projection</keyword>
<name>Q0AA93_ALKEH</name>
<evidence type="ECO:0000256" key="4">
    <source>
        <dbReference type="ARBA" id="ARBA00022729"/>
    </source>
</evidence>
<feature type="domain" description="SAF" evidence="8">
    <location>
        <begin position="113"/>
        <end position="175"/>
    </location>
</feature>
<keyword evidence="10" id="KW-1185">Reference proteome</keyword>
<dbReference type="GO" id="GO:0044780">
    <property type="term" value="P:bacterial-type flagellum assembly"/>
    <property type="evidence" value="ECO:0007669"/>
    <property type="project" value="InterPro"/>
</dbReference>
<evidence type="ECO:0000256" key="7">
    <source>
        <dbReference type="RuleBase" id="RU362063"/>
    </source>
</evidence>
<keyword evidence="9" id="KW-0969">Cilium</keyword>
<evidence type="ECO:0000256" key="3">
    <source>
        <dbReference type="ARBA" id="ARBA00014754"/>
    </source>
</evidence>
<gene>
    <name evidence="9" type="ordered locus">Mlg_0890</name>
</gene>
<keyword evidence="7" id="KW-1005">Bacterial flagellum biogenesis</keyword>
<protein>
    <recommendedName>
        <fullName evidence="3 7">Flagella basal body P-ring formation protein FlgA</fullName>
    </recommendedName>
</protein>
<sequence>MPRHTVSPRTIGLLLTAIFLTASGPVQAERQSLDDIRSTAATWVEGQFTGLGDELEITIGRLDPRLRLHPCDGALEAFSPHDNRGVGNLTVGVRCTGTQPWTVYVSARVDTQVEVLVAARPLRRGERLRADSVTTERRQLASLHRPYETEAEHLIGKELRRSLRRGDLIAGNALAAPQLVQRGRSVTLRAGGGRVQVTGQGKALESGVLGDIVRVEAGSSGRVVEGRVAGESLVEVGR</sequence>
<evidence type="ECO:0000256" key="2">
    <source>
        <dbReference type="ARBA" id="ARBA00010474"/>
    </source>
</evidence>
<dbReference type="InterPro" id="IPR041231">
    <property type="entry name" value="FlgA_N"/>
</dbReference>
<comment type="subcellular location">
    <subcellularLocation>
        <location evidence="1 7">Periplasm</location>
    </subcellularLocation>
</comment>
<evidence type="ECO:0000256" key="1">
    <source>
        <dbReference type="ARBA" id="ARBA00004418"/>
    </source>
</evidence>
<dbReference type="Gene3D" id="2.30.30.760">
    <property type="match status" value="1"/>
</dbReference>
<evidence type="ECO:0000259" key="8">
    <source>
        <dbReference type="SMART" id="SM00858"/>
    </source>
</evidence>
<comment type="function">
    <text evidence="6 7">Involved in the assembly process of the P-ring formation. It may associate with FlgF on the rod constituting a structure essential for the P-ring assembly or may act as a modulator protein for the P-ring assembly.</text>
</comment>
<evidence type="ECO:0000256" key="6">
    <source>
        <dbReference type="ARBA" id="ARBA00025643"/>
    </source>
</evidence>
<dbReference type="PANTHER" id="PTHR36307">
    <property type="entry name" value="FLAGELLA BASAL BODY P-RING FORMATION PROTEIN FLGA"/>
    <property type="match status" value="1"/>
</dbReference>
<dbReference type="AlphaFoldDB" id="Q0AA93"/>
<dbReference type="KEGG" id="aeh:Mlg_0890"/>
<dbReference type="SMART" id="SM00858">
    <property type="entry name" value="SAF"/>
    <property type="match status" value="1"/>
</dbReference>
<evidence type="ECO:0000256" key="5">
    <source>
        <dbReference type="ARBA" id="ARBA00022764"/>
    </source>
</evidence>
<dbReference type="InterPro" id="IPR039246">
    <property type="entry name" value="Flagellar_FlgA"/>
</dbReference>
<dbReference type="OrthoDB" id="1669037at2"/>
<keyword evidence="9" id="KW-0282">Flagellum</keyword>
<dbReference type="GO" id="GO:0042597">
    <property type="term" value="C:periplasmic space"/>
    <property type="evidence" value="ECO:0007669"/>
    <property type="project" value="UniProtKB-SubCell"/>
</dbReference>
<dbReference type="Gene3D" id="3.90.1210.10">
    <property type="entry name" value="Antifreeze-like/N-acetylneuraminic acid synthase C-terminal domain"/>
    <property type="match status" value="1"/>
</dbReference>
<dbReference type="Pfam" id="PF13144">
    <property type="entry name" value="ChapFlgA"/>
    <property type="match status" value="1"/>
</dbReference>
<keyword evidence="5 7" id="KW-0574">Periplasm</keyword>
<reference evidence="10" key="1">
    <citation type="submission" date="2006-08" db="EMBL/GenBank/DDBJ databases">
        <title>Complete sequence of Alkalilimnicola ehrilichei MLHE-1.</title>
        <authorList>
            <person name="Copeland A."/>
            <person name="Lucas S."/>
            <person name="Lapidus A."/>
            <person name="Barry K."/>
            <person name="Detter J.C."/>
            <person name="Glavina del Rio T."/>
            <person name="Hammon N."/>
            <person name="Israni S."/>
            <person name="Dalin E."/>
            <person name="Tice H."/>
            <person name="Pitluck S."/>
            <person name="Sims D."/>
            <person name="Brettin T."/>
            <person name="Bruce D."/>
            <person name="Han C."/>
            <person name="Tapia R."/>
            <person name="Gilna P."/>
            <person name="Schmutz J."/>
            <person name="Larimer F."/>
            <person name="Land M."/>
            <person name="Hauser L."/>
            <person name="Kyrpides N."/>
            <person name="Mikhailova N."/>
            <person name="Oremland R.S."/>
            <person name="Hoeft S.E."/>
            <person name="Switzer-Blum J."/>
            <person name="Kulp T."/>
            <person name="King G."/>
            <person name="Tabita R."/>
            <person name="Witte B."/>
            <person name="Santini J.M."/>
            <person name="Basu P."/>
            <person name="Hollibaugh J.T."/>
            <person name="Xie G."/>
            <person name="Stolz J.F."/>
            <person name="Richardson P."/>
        </authorList>
    </citation>
    <scope>NUCLEOTIDE SEQUENCE [LARGE SCALE GENOMIC DNA]</scope>
    <source>
        <strain evidence="10">ATCC BAA-1101 / DSM 17681 / MLHE-1</strain>
    </source>
</reference>
<dbReference type="eggNOG" id="COG1261">
    <property type="taxonomic scope" value="Bacteria"/>
</dbReference>
<feature type="signal peptide" evidence="7">
    <location>
        <begin position="1"/>
        <end position="28"/>
    </location>
</feature>
<dbReference type="Proteomes" id="UP000001962">
    <property type="component" value="Chromosome"/>
</dbReference>
<keyword evidence="4 7" id="KW-0732">Signal</keyword>
<accession>Q0AA93</accession>
<feature type="chain" id="PRO_5005142389" description="Flagella basal body P-ring formation protein FlgA" evidence="7">
    <location>
        <begin position="29"/>
        <end position="238"/>
    </location>
</feature>
<dbReference type="PANTHER" id="PTHR36307:SF1">
    <property type="entry name" value="FLAGELLA BASAL BODY P-RING FORMATION PROTEIN FLGA"/>
    <property type="match status" value="1"/>
</dbReference>